<dbReference type="GO" id="GO:0016052">
    <property type="term" value="P:carbohydrate catabolic process"/>
    <property type="evidence" value="ECO:0007669"/>
    <property type="project" value="TreeGrafter"/>
</dbReference>
<reference evidence="8 9" key="1">
    <citation type="submission" date="2016-10" db="EMBL/GenBank/DDBJ databases">
        <authorList>
            <person name="de Groot N.N."/>
        </authorList>
    </citation>
    <scope>NUCLEOTIDE SEQUENCE [LARGE SCALE GENOMIC DNA]</scope>
    <source>
        <strain evidence="8 9">CGMCC 1.3430</strain>
    </source>
</reference>
<gene>
    <name evidence="8" type="ORF">SAMN04488051_10391</name>
</gene>
<protein>
    <recommendedName>
        <fullName evidence="3 7">Deoxyribose-phosphate aldolase</fullName>
        <ecNumber evidence="3 7">4.1.2.4</ecNumber>
    </recommendedName>
</protein>
<dbReference type="PANTHER" id="PTHR10889:SF3">
    <property type="entry name" value="DEOXYRIBOSE-PHOSPHATE ALDOLASE"/>
    <property type="match status" value="1"/>
</dbReference>
<dbReference type="Pfam" id="PF01791">
    <property type="entry name" value="DeoC"/>
    <property type="match status" value="1"/>
</dbReference>
<evidence type="ECO:0000256" key="3">
    <source>
        <dbReference type="ARBA" id="ARBA00012515"/>
    </source>
</evidence>
<dbReference type="GO" id="GO:0009264">
    <property type="term" value="P:deoxyribonucleotide catabolic process"/>
    <property type="evidence" value="ECO:0007669"/>
    <property type="project" value="UniProtKB-UniRule"/>
</dbReference>
<evidence type="ECO:0000313" key="8">
    <source>
        <dbReference type="EMBL" id="SEA41089.1"/>
    </source>
</evidence>
<dbReference type="PANTHER" id="PTHR10889">
    <property type="entry name" value="DEOXYRIBOSE-PHOSPHATE ALDOLASE"/>
    <property type="match status" value="1"/>
</dbReference>
<comment type="pathway">
    <text evidence="1">Carbohydrate degradation; 2-deoxy-D-ribose 1-phosphate degradation; D-glyceraldehyde 3-phosphate and acetaldehyde from 2-deoxy-alpha-D-ribose 1-phosphate: step 2/2.</text>
</comment>
<dbReference type="Proteomes" id="UP000198773">
    <property type="component" value="Unassembled WGS sequence"/>
</dbReference>
<dbReference type="RefSeq" id="WP_091341242.1">
    <property type="nucleotide sequence ID" value="NZ_FNRM01000003.1"/>
</dbReference>
<dbReference type="InterPro" id="IPR011343">
    <property type="entry name" value="DeoC"/>
</dbReference>
<keyword evidence="4" id="KW-0456">Lyase</keyword>
<evidence type="ECO:0000256" key="1">
    <source>
        <dbReference type="ARBA" id="ARBA00004816"/>
    </source>
</evidence>
<dbReference type="SUPFAM" id="SSF51569">
    <property type="entry name" value="Aldolase"/>
    <property type="match status" value="1"/>
</dbReference>
<dbReference type="GO" id="GO:0004139">
    <property type="term" value="F:deoxyribose-phosphate aldolase activity"/>
    <property type="evidence" value="ECO:0007669"/>
    <property type="project" value="UniProtKB-UniRule"/>
</dbReference>
<dbReference type="EMBL" id="FNRM01000003">
    <property type="protein sequence ID" value="SEA41089.1"/>
    <property type="molecule type" value="Genomic_DNA"/>
</dbReference>
<evidence type="ECO:0000313" key="9">
    <source>
        <dbReference type="Proteomes" id="UP000198773"/>
    </source>
</evidence>
<evidence type="ECO:0000256" key="5">
    <source>
        <dbReference type="ARBA" id="ARBA00023270"/>
    </source>
</evidence>
<dbReference type="Gene3D" id="3.20.20.70">
    <property type="entry name" value="Aldolase class I"/>
    <property type="match status" value="1"/>
</dbReference>
<proteinExistence type="inferred from homology"/>
<organism evidence="8 9">
    <name type="scientific">Alkalimonas amylolytica</name>
    <dbReference type="NCBI Taxonomy" id="152573"/>
    <lineage>
        <taxon>Bacteria</taxon>
        <taxon>Pseudomonadati</taxon>
        <taxon>Pseudomonadota</taxon>
        <taxon>Gammaproteobacteria</taxon>
        <taxon>Alkalimonas</taxon>
    </lineage>
</organism>
<dbReference type="PIRSF" id="PIRSF001357">
    <property type="entry name" value="DeoC"/>
    <property type="match status" value="1"/>
</dbReference>
<comment type="catalytic activity">
    <reaction evidence="6">
        <text>2-deoxy-D-ribose 5-phosphate = D-glyceraldehyde 3-phosphate + acetaldehyde</text>
        <dbReference type="Rhea" id="RHEA:12821"/>
        <dbReference type="ChEBI" id="CHEBI:15343"/>
        <dbReference type="ChEBI" id="CHEBI:59776"/>
        <dbReference type="ChEBI" id="CHEBI:62877"/>
        <dbReference type="EC" id="4.1.2.4"/>
    </reaction>
</comment>
<dbReference type="InterPro" id="IPR002915">
    <property type="entry name" value="DeoC/FbaB/LacD_aldolase"/>
</dbReference>
<name>A0A1H4AZ03_ALKAM</name>
<dbReference type="SMART" id="SM01133">
    <property type="entry name" value="DeoC"/>
    <property type="match status" value="1"/>
</dbReference>
<keyword evidence="5" id="KW-0704">Schiff base</keyword>
<dbReference type="NCBIfam" id="TIGR00126">
    <property type="entry name" value="deoC"/>
    <property type="match status" value="1"/>
</dbReference>
<evidence type="ECO:0000256" key="7">
    <source>
        <dbReference type="NCBIfam" id="TIGR00126"/>
    </source>
</evidence>
<dbReference type="OrthoDB" id="6579831at2"/>
<comment type="similarity">
    <text evidence="2">Belongs to the DeoC/FbaB aldolase family. DeoC type 2 subfamily.</text>
</comment>
<keyword evidence="9" id="KW-1185">Reference proteome</keyword>
<dbReference type="EC" id="4.1.2.4" evidence="3 7"/>
<dbReference type="GO" id="GO:0005737">
    <property type="term" value="C:cytoplasm"/>
    <property type="evidence" value="ECO:0007669"/>
    <property type="project" value="InterPro"/>
</dbReference>
<evidence type="ECO:0000256" key="6">
    <source>
        <dbReference type="ARBA" id="ARBA00048791"/>
    </source>
</evidence>
<dbReference type="InterPro" id="IPR013785">
    <property type="entry name" value="Aldolase_TIM"/>
</dbReference>
<evidence type="ECO:0000256" key="4">
    <source>
        <dbReference type="ARBA" id="ARBA00023239"/>
    </source>
</evidence>
<evidence type="ECO:0000256" key="2">
    <source>
        <dbReference type="ARBA" id="ARBA00009473"/>
    </source>
</evidence>
<sequence>MTTFERLSQMMSLLDVTRLQQPDSEENMHRWLLPIAESGFRPAAICLYSEYLPLVANYPALVSSNVAVATVVNFPTGQQSADQVCLDIAAALSSGANEIDCVLPYQELMAGRIGGVKSFLLDVRQACGTALLKVIIESGELITCQQVAKATELVIDSGADFVKSSTGKVPVGLTDEAAEVMLTVIAGADRPVGFKASGGVRTIEHGLAIMQQFERITGRQAQPQTMRLGASTLFQELCNRLQSKT</sequence>
<accession>A0A1H4AZ03</accession>
<dbReference type="AlphaFoldDB" id="A0A1H4AZ03"/>
<dbReference type="STRING" id="152573.SAMN04488051_10391"/>